<name>A0A495R2N4_9EURY</name>
<dbReference type="GeneID" id="76830988"/>
<accession>A0A495R2N4</accession>
<evidence type="ECO:0000313" key="1">
    <source>
        <dbReference type="EMBL" id="RKS81384.1"/>
    </source>
</evidence>
<dbReference type="EMBL" id="RBWW01000001">
    <property type="protein sequence ID" value="RKS81384.1"/>
    <property type="molecule type" value="Genomic_DNA"/>
</dbReference>
<organism evidence="1 2">
    <name type="scientific">Haloarcula quadrata</name>
    <dbReference type="NCBI Taxonomy" id="182779"/>
    <lineage>
        <taxon>Archaea</taxon>
        <taxon>Methanobacteriati</taxon>
        <taxon>Methanobacteriota</taxon>
        <taxon>Stenosarchaea group</taxon>
        <taxon>Halobacteria</taxon>
        <taxon>Halobacteriales</taxon>
        <taxon>Haloarculaceae</taxon>
        <taxon>Haloarcula</taxon>
    </lineage>
</organism>
<protein>
    <submittedName>
        <fullName evidence="1">Uncharacterized protein</fullName>
    </submittedName>
</protein>
<dbReference type="RefSeq" id="WP_007189436.1">
    <property type="nucleotide sequence ID" value="NZ_RBWW01000001.1"/>
</dbReference>
<keyword evidence="2" id="KW-1185">Reference proteome</keyword>
<dbReference type="AlphaFoldDB" id="A0A495R2N4"/>
<evidence type="ECO:0000313" key="2">
    <source>
        <dbReference type="Proteomes" id="UP000268233"/>
    </source>
</evidence>
<comment type="caution">
    <text evidence="1">The sequence shown here is derived from an EMBL/GenBank/DDBJ whole genome shotgun (WGS) entry which is preliminary data.</text>
</comment>
<reference evidence="1 2" key="1">
    <citation type="submission" date="2018-10" db="EMBL/GenBank/DDBJ databases">
        <title>Genomic Encyclopedia of Archaeal and Bacterial Type Strains, Phase II (KMG-II): from individual species to whole genera.</title>
        <authorList>
            <person name="Goeker M."/>
        </authorList>
    </citation>
    <scope>NUCLEOTIDE SEQUENCE [LARGE SCALE GENOMIC DNA]</scope>
    <source>
        <strain evidence="1 2">DSM 11927</strain>
    </source>
</reference>
<sequence length="42" mass="4351">MSKSVQSPEVGSVCPRCRGETTTAKGIETCTDCSWVGCLGAD</sequence>
<gene>
    <name evidence="1" type="ORF">BDK61_0666</name>
</gene>
<proteinExistence type="predicted"/>
<dbReference type="Proteomes" id="UP000268233">
    <property type="component" value="Unassembled WGS sequence"/>
</dbReference>